<dbReference type="GO" id="GO:0006351">
    <property type="term" value="P:DNA-templated transcription"/>
    <property type="evidence" value="ECO:0007669"/>
    <property type="project" value="TreeGrafter"/>
</dbReference>
<dbReference type="PRINTS" id="PR00039">
    <property type="entry name" value="HTHLYSR"/>
</dbReference>
<keyword evidence="4" id="KW-0804">Transcription</keyword>
<dbReference type="PANTHER" id="PTHR30537:SF5">
    <property type="entry name" value="HTH-TYPE TRANSCRIPTIONAL ACTIVATOR TTDR-RELATED"/>
    <property type="match status" value="1"/>
</dbReference>
<reference evidence="6 7" key="1">
    <citation type="journal article" date="2019" name="Environ. Microbiol.">
        <title>Species interactions and distinct microbial communities in high Arctic permafrost affected cryosols are associated with the CH4 and CO2 gas fluxes.</title>
        <authorList>
            <person name="Altshuler I."/>
            <person name="Hamel J."/>
            <person name="Turney S."/>
            <person name="Magnuson E."/>
            <person name="Levesque R."/>
            <person name="Greer C."/>
            <person name="Whyte L.G."/>
        </authorList>
    </citation>
    <scope>NUCLEOTIDE SEQUENCE [LARGE SCALE GENOMIC DNA]</scope>
    <source>
        <strain evidence="6 7">S06.C</strain>
    </source>
</reference>
<dbReference type="AlphaFoldDB" id="A0A502E355"/>
<dbReference type="Gene3D" id="3.40.190.290">
    <property type="match status" value="1"/>
</dbReference>
<organism evidence="6 7">
    <name type="scientific">Variovorax guangxiensis</name>
    <dbReference type="NCBI Taxonomy" id="1775474"/>
    <lineage>
        <taxon>Bacteria</taxon>
        <taxon>Pseudomonadati</taxon>
        <taxon>Pseudomonadota</taxon>
        <taxon>Betaproteobacteria</taxon>
        <taxon>Burkholderiales</taxon>
        <taxon>Comamonadaceae</taxon>
        <taxon>Variovorax</taxon>
    </lineage>
</organism>
<sequence>MQTFVRIVEAGSLSAAALQLGATQPTVSRRLQALERALGTRLLSRSTHAMALTEDGERCFGRAKELIAAWESFESDLRGAGAEPEGTLRVIAPHAFGQQLLVEPLGEFLRRYPRVSVDWLLHDRAPDFIADAVDCAIHVGEVDDPSWVAIKLAEVPRIVVGAPSVLRGKKAPSHAKELAALPWLALRTFYRTDVSLTHTDSGEQCHVPISPRLSTDSLYATRSATLMGLGVSVVSAWAVADDLAAGRLVHLAPQWRASPLPMHLVYPYARHYPAKLRRFVETMRQAVPGELVERLAQGG</sequence>
<dbReference type="PANTHER" id="PTHR30537">
    <property type="entry name" value="HTH-TYPE TRANSCRIPTIONAL REGULATOR"/>
    <property type="match status" value="1"/>
</dbReference>
<gene>
    <name evidence="6" type="ORF">EAH82_00605</name>
</gene>
<dbReference type="InterPro" id="IPR005119">
    <property type="entry name" value="LysR_subst-bd"/>
</dbReference>
<dbReference type="Proteomes" id="UP000319212">
    <property type="component" value="Unassembled WGS sequence"/>
</dbReference>
<dbReference type="OrthoDB" id="8723543at2"/>
<dbReference type="SUPFAM" id="SSF46785">
    <property type="entry name" value="Winged helix' DNA-binding domain"/>
    <property type="match status" value="1"/>
</dbReference>
<dbReference type="PROSITE" id="PS50931">
    <property type="entry name" value="HTH_LYSR"/>
    <property type="match status" value="1"/>
</dbReference>
<dbReference type="InterPro" id="IPR036388">
    <property type="entry name" value="WH-like_DNA-bd_sf"/>
</dbReference>
<keyword evidence="3" id="KW-0238">DNA-binding</keyword>
<evidence type="ECO:0000313" key="6">
    <source>
        <dbReference type="EMBL" id="TPG30976.1"/>
    </source>
</evidence>
<evidence type="ECO:0000256" key="3">
    <source>
        <dbReference type="ARBA" id="ARBA00023125"/>
    </source>
</evidence>
<comment type="caution">
    <text evidence="6">The sequence shown here is derived from an EMBL/GenBank/DDBJ whole genome shotgun (WGS) entry which is preliminary data.</text>
</comment>
<dbReference type="InterPro" id="IPR036390">
    <property type="entry name" value="WH_DNA-bd_sf"/>
</dbReference>
<dbReference type="GO" id="GO:0043565">
    <property type="term" value="F:sequence-specific DNA binding"/>
    <property type="evidence" value="ECO:0007669"/>
    <property type="project" value="TreeGrafter"/>
</dbReference>
<protein>
    <submittedName>
        <fullName evidence="6">LysR family transcriptional regulator</fullName>
    </submittedName>
</protein>
<keyword evidence="2" id="KW-0805">Transcription regulation</keyword>
<comment type="similarity">
    <text evidence="1">Belongs to the LysR transcriptional regulatory family.</text>
</comment>
<evidence type="ECO:0000313" key="7">
    <source>
        <dbReference type="Proteomes" id="UP000319212"/>
    </source>
</evidence>
<dbReference type="SUPFAM" id="SSF53850">
    <property type="entry name" value="Periplasmic binding protein-like II"/>
    <property type="match status" value="1"/>
</dbReference>
<dbReference type="Pfam" id="PF00126">
    <property type="entry name" value="HTH_1"/>
    <property type="match status" value="1"/>
</dbReference>
<name>A0A502E355_9BURK</name>
<dbReference type="FunFam" id="1.10.10.10:FF:000001">
    <property type="entry name" value="LysR family transcriptional regulator"/>
    <property type="match status" value="1"/>
</dbReference>
<dbReference type="Pfam" id="PF03466">
    <property type="entry name" value="LysR_substrate"/>
    <property type="match status" value="1"/>
</dbReference>
<dbReference type="InterPro" id="IPR058163">
    <property type="entry name" value="LysR-type_TF_proteobact-type"/>
</dbReference>
<evidence type="ECO:0000256" key="4">
    <source>
        <dbReference type="ARBA" id="ARBA00023163"/>
    </source>
</evidence>
<dbReference type="InterPro" id="IPR000847">
    <property type="entry name" value="LysR_HTH_N"/>
</dbReference>
<feature type="domain" description="HTH lysR-type" evidence="5">
    <location>
        <begin position="1"/>
        <end position="53"/>
    </location>
</feature>
<dbReference type="GO" id="GO:0003700">
    <property type="term" value="F:DNA-binding transcription factor activity"/>
    <property type="evidence" value="ECO:0007669"/>
    <property type="project" value="InterPro"/>
</dbReference>
<proteinExistence type="inferred from homology"/>
<accession>A0A502E355</accession>
<dbReference type="CDD" id="cd08422">
    <property type="entry name" value="PBP2_CrgA_like"/>
    <property type="match status" value="1"/>
</dbReference>
<dbReference type="Gene3D" id="1.10.10.10">
    <property type="entry name" value="Winged helix-like DNA-binding domain superfamily/Winged helix DNA-binding domain"/>
    <property type="match status" value="1"/>
</dbReference>
<evidence type="ECO:0000256" key="2">
    <source>
        <dbReference type="ARBA" id="ARBA00023015"/>
    </source>
</evidence>
<dbReference type="EMBL" id="RCZI01000001">
    <property type="protein sequence ID" value="TPG30976.1"/>
    <property type="molecule type" value="Genomic_DNA"/>
</dbReference>
<evidence type="ECO:0000259" key="5">
    <source>
        <dbReference type="PROSITE" id="PS50931"/>
    </source>
</evidence>
<evidence type="ECO:0000256" key="1">
    <source>
        <dbReference type="ARBA" id="ARBA00009437"/>
    </source>
</evidence>